<evidence type="ECO:0000256" key="1">
    <source>
        <dbReference type="ARBA" id="ARBA00004651"/>
    </source>
</evidence>
<feature type="transmembrane region" description="Helical" evidence="8">
    <location>
        <begin position="171"/>
        <end position="188"/>
    </location>
</feature>
<feature type="transmembrane region" description="Helical" evidence="8">
    <location>
        <begin position="357"/>
        <end position="380"/>
    </location>
</feature>
<organism evidence="10 11">
    <name type="scientific">Denitrobacterium detoxificans</name>
    <dbReference type="NCBI Taxonomy" id="79604"/>
    <lineage>
        <taxon>Bacteria</taxon>
        <taxon>Bacillati</taxon>
        <taxon>Actinomycetota</taxon>
        <taxon>Coriobacteriia</taxon>
        <taxon>Eggerthellales</taxon>
        <taxon>Eggerthellaceae</taxon>
        <taxon>Denitrobacterium</taxon>
    </lineage>
</organism>
<feature type="compositionally biased region" description="Basic and acidic residues" evidence="7">
    <location>
        <begin position="195"/>
        <end position="216"/>
    </location>
</feature>
<dbReference type="KEGG" id="ddt:AAY81_09695"/>
<keyword evidence="6 8" id="KW-0472">Membrane</keyword>
<dbReference type="AlphaFoldDB" id="A0A172S0E4"/>
<dbReference type="PROSITE" id="PS50850">
    <property type="entry name" value="MFS"/>
    <property type="match status" value="1"/>
</dbReference>
<dbReference type="InterPro" id="IPR050171">
    <property type="entry name" value="MFS_Transporters"/>
</dbReference>
<evidence type="ECO:0000256" key="5">
    <source>
        <dbReference type="ARBA" id="ARBA00022989"/>
    </source>
</evidence>
<name>A0A172S0E4_9ACTN</name>
<feature type="domain" description="Major facilitator superfamily (MFS) profile" evidence="9">
    <location>
        <begin position="15"/>
        <end position="410"/>
    </location>
</feature>
<evidence type="ECO:0000313" key="11">
    <source>
        <dbReference type="Proteomes" id="UP000182975"/>
    </source>
</evidence>
<dbReference type="EMBL" id="FOEC01000001">
    <property type="protein sequence ID" value="SEO40290.1"/>
    <property type="molecule type" value="Genomic_DNA"/>
</dbReference>
<evidence type="ECO:0000313" key="10">
    <source>
        <dbReference type="EMBL" id="SEO40290.1"/>
    </source>
</evidence>
<dbReference type="PANTHER" id="PTHR23517">
    <property type="entry name" value="RESISTANCE PROTEIN MDTM, PUTATIVE-RELATED-RELATED"/>
    <property type="match status" value="1"/>
</dbReference>
<dbReference type="SUPFAM" id="SSF103473">
    <property type="entry name" value="MFS general substrate transporter"/>
    <property type="match status" value="1"/>
</dbReference>
<feature type="transmembrane region" description="Helical" evidence="8">
    <location>
        <begin position="325"/>
        <end position="345"/>
    </location>
</feature>
<feature type="transmembrane region" description="Helical" evidence="8">
    <location>
        <begin position="140"/>
        <end position="165"/>
    </location>
</feature>
<dbReference type="Pfam" id="PF07690">
    <property type="entry name" value="MFS_1"/>
    <property type="match status" value="1"/>
</dbReference>
<feature type="transmembrane region" description="Helical" evidence="8">
    <location>
        <begin position="255"/>
        <end position="284"/>
    </location>
</feature>
<evidence type="ECO:0000256" key="8">
    <source>
        <dbReference type="SAM" id="Phobius"/>
    </source>
</evidence>
<dbReference type="RefSeq" id="WP_066664513.1">
    <property type="nucleotide sequence ID" value="NZ_CP011402.1"/>
</dbReference>
<gene>
    <name evidence="10" type="ORF">SAMN02910314_00136</name>
</gene>
<dbReference type="InterPro" id="IPR020846">
    <property type="entry name" value="MFS_dom"/>
</dbReference>
<dbReference type="Proteomes" id="UP000182975">
    <property type="component" value="Unassembled WGS sequence"/>
</dbReference>
<proteinExistence type="predicted"/>
<evidence type="ECO:0000256" key="4">
    <source>
        <dbReference type="ARBA" id="ARBA00022692"/>
    </source>
</evidence>
<evidence type="ECO:0000256" key="3">
    <source>
        <dbReference type="ARBA" id="ARBA00022475"/>
    </source>
</evidence>
<dbReference type="InterPro" id="IPR011701">
    <property type="entry name" value="MFS"/>
</dbReference>
<keyword evidence="5 8" id="KW-1133">Transmembrane helix</keyword>
<reference evidence="11" key="1">
    <citation type="submission" date="2016-10" db="EMBL/GenBank/DDBJ databases">
        <authorList>
            <person name="Varghese N."/>
        </authorList>
    </citation>
    <scope>NUCLEOTIDE SEQUENCE [LARGE SCALE GENOMIC DNA]</scope>
    <source>
        <strain evidence="11">DSM 21843</strain>
    </source>
</reference>
<dbReference type="InterPro" id="IPR036259">
    <property type="entry name" value="MFS_trans_sf"/>
</dbReference>
<keyword evidence="11" id="KW-1185">Reference proteome</keyword>
<accession>A0A172S0E4</accession>
<keyword evidence="4 8" id="KW-0812">Transmembrane</keyword>
<protein>
    <submittedName>
        <fullName evidence="10">Predicted arabinose efflux permease, MFS family</fullName>
    </submittedName>
</protein>
<evidence type="ECO:0000256" key="6">
    <source>
        <dbReference type="ARBA" id="ARBA00023136"/>
    </source>
</evidence>
<feature type="transmembrane region" description="Helical" evidence="8">
    <location>
        <begin position="53"/>
        <end position="73"/>
    </location>
</feature>
<feature type="transmembrane region" description="Helical" evidence="8">
    <location>
        <begin position="80"/>
        <end position="99"/>
    </location>
</feature>
<keyword evidence="2" id="KW-0813">Transport</keyword>
<evidence type="ECO:0000256" key="2">
    <source>
        <dbReference type="ARBA" id="ARBA00022448"/>
    </source>
</evidence>
<dbReference type="Gene3D" id="1.20.1250.20">
    <property type="entry name" value="MFS general substrate transporter like domains"/>
    <property type="match status" value="1"/>
</dbReference>
<feature type="transmembrane region" description="Helical" evidence="8">
    <location>
        <begin position="105"/>
        <end position="128"/>
    </location>
</feature>
<evidence type="ECO:0000259" key="9">
    <source>
        <dbReference type="PROSITE" id="PS50850"/>
    </source>
</evidence>
<dbReference type="GO" id="GO:0022857">
    <property type="term" value="F:transmembrane transporter activity"/>
    <property type="evidence" value="ECO:0007669"/>
    <property type="project" value="InterPro"/>
</dbReference>
<dbReference type="OrthoDB" id="9814303at2"/>
<evidence type="ECO:0000256" key="7">
    <source>
        <dbReference type="SAM" id="MobiDB-lite"/>
    </source>
</evidence>
<feature type="transmembrane region" description="Helical" evidence="8">
    <location>
        <begin position="230"/>
        <end position="249"/>
    </location>
</feature>
<feature type="transmembrane region" description="Helical" evidence="8">
    <location>
        <begin position="386"/>
        <end position="405"/>
    </location>
</feature>
<feature type="region of interest" description="Disordered" evidence="7">
    <location>
        <begin position="195"/>
        <end position="219"/>
    </location>
</feature>
<comment type="subcellular location">
    <subcellularLocation>
        <location evidence="1">Cell membrane</location>
        <topology evidence="1">Multi-pass membrane protein</topology>
    </subcellularLocation>
</comment>
<keyword evidence="3" id="KW-1003">Cell membrane</keyword>
<feature type="transmembrane region" description="Helical" evidence="8">
    <location>
        <begin position="296"/>
        <end position="319"/>
    </location>
</feature>
<dbReference type="CDD" id="cd17473">
    <property type="entry name" value="MFS_arabinose_efflux_permease_like"/>
    <property type="match status" value="1"/>
</dbReference>
<dbReference type="GO" id="GO:0005886">
    <property type="term" value="C:plasma membrane"/>
    <property type="evidence" value="ECO:0007669"/>
    <property type="project" value="UniProtKB-SubCell"/>
</dbReference>
<sequence>MARNASKRFTPGRGALVTLVLVAMLNVMGGAAVAPALPAISEAYPEASEAIVSLVITLPSLAVALSGLFVGVIADRVGKARTLVISLAVFTAAGLWGLAAPTLEALLVGRFVLGIAIAGIATTSAALASEHYDESTRAKVFSWQSAASGASVLVLETSGGFLSLLGWRAPFLVYVVGFALLALAAAFIREARRDMHGHDHPSDSHPSSEGEGHDAPSAHATTRAAKTTTFVLAACLAGAFLSQTLSYLVPSKMPYLVTAFGQSSLVSGLFLGCFGIANIVGPLASARLQQRVRHSLIAAGCFVSLALGCTLMAIAAGVWMVLAGAVFIGLGVGCVTPLLMALIAARSTPENSGKHMGALATACNLGQFACTLLSGSVMALAGTHQAVFAVAAGIGIASAAASLALRRKIDGC</sequence>